<dbReference type="RefSeq" id="WP_008803351.1">
    <property type="nucleotide sequence ID" value="NZ_KQ235733.1"/>
</dbReference>
<evidence type="ECO:0000256" key="3">
    <source>
        <dbReference type="ARBA" id="ARBA00022448"/>
    </source>
</evidence>
<dbReference type="PANTHER" id="PTHR34295">
    <property type="entry name" value="BIOTIN TRANSPORTER BIOY"/>
    <property type="match status" value="1"/>
</dbReference>
<protein>
    <recommendedName>
        <fullName evidence="8">Biotin transporter</fullName>
    </recommendedName>
</protein>
<dbReference type="GO" id="GO:0005886">
    <property type="term" value="C:plasma membrane"/>
    <property type="evidence" value="ECO:0007669"/>
    <property type="project" value="UniProtKB-SubCell"/>
</dbReference>
<feature type="transmembrane region" description="Helical" evidence="9">
    <location>
        <begin position="7"/>
        <end position="23"/>
    </location>
</feature>
<keyword evidence="5 9" id="KW-0812">Transmembrane</keyword>
<dbReference type="GO" id="GO:0015225">
    <property type="term" value="F:biotin transmembrane transporter activity"/>
    <property type="evidence" value="ECO:0007669"/>
    <property type="project" value="UniProtKB-UniRule"/>
</dbReference>
<accession>A0A0M1VVW5</accession>
<dbReference type="EMBL" id="ACDE02000003">
    <property type="protein sequence ID" value="EEO40804.1"/>
    <property type="molecule type" value="Genomic_DNA"/>
</dbReference>
<organism evidence="10 11">
    <name type="scientific">Fusobacterium vincentii 4_1_13</name>
    <dbReference type="NCBI Taxonomy" id="469606"/>
    <lineage>
        <taxon>Bacteria</taxon>
        <taxon>Fusobacteriati</taxon>
        <taxon>Fusobacteriota</taxon>
        <taxon>Fusobacteriia</taxon>
        <taxon>Fusobacteriales</taxon>
        <taxon>Fusobacteriaceae</taxon>
        <taxon>Fusobacterium</taxon>
    </lineage>
</organism>
<proteinExistence type="inferred from homology"/>
<dbReference type="PIRSF" id="PIRSF016661">
    <property type="entry name" value="BioY"/>
    <property type="match status" value="1"/>
</dbReference>
<feature type="transmembrane region" description="Helical" evidence="9">
    <location>
        <begin position="54"/>
        <end position="72"/>
    </location>
</feature>
<gene>
    <name evidence="10" type="ORF">FSCG_01517</name>
</gene>
<feature type="transmembrane region" description="Helical" evidence="9">
    <location>
        <begin position="147"/>
        <end position="169"/>
    </location>
</feature>
<sequence length="182" mass="19463">MKIKNMLYAAMFAAIVAVLGLMPPIPLPFIPVPITLQTMGVMLAGSFLGKRLGLLSMLLVVIIVLIGVPILSGGRGGLAVLAGPTGGFFIVWPFAAFLIGFLVEKSWKNISIAKYIVANIIGGIVLVYLVGAIYLSYITKMPIDKAFLATMAFIPGDILKAIVVSVLCYKLKEISPINEVIR</sequence>
<evidence type="ECO:0000256" key="6">
    <source>
        <dbReference type="ARBA" id="ARBA00022989"/>
    </source>
</evidence>
<evidence type="ECO:0000256" key="2">
    <source>
        <dbReference type="ARBA" id="ARBA00010692"/>
    </source>
</evidence>
<keyword evidence="3 8" id="KW-0813">Transport</keyword>
<name>A0A0M1VVW5_FUSVC</name>
<evidence type="ECO:0000256" key="7">
    <source>
        <dbReference type="ARBA" id="ARBA00023136"/>
    </source>
</evidence>
<keyword evidence="6 9" id="KW-1133">Transmembrane helix</keyword>
<dbReference type="Pfam" id="PF02632">
    <property type="entry name" value="BioY"/>
    <property type="match status" value="1"/>
</dbReference>
<reference evidence="10 11" key="1">
    <citation type="submission" date="2011-10" db="EMBL/GenBank/DDBJ databases">
        <title>The Genome Sequence of Fusobacterium sp. 4_1_13.</title>
        <authorList>
            <consortium name="The Broad Institute Genome Sequencing Platform"/>
            <person name="Earl A."/>
            <person name="Ward D."/>
            <person name="Feldgarden M."/>
            <person name="Gevers D."/>
            <person name="Strauss J."/>
            <person name="Ambrose C."/>
            <person name="Allen-Vercoe E."/>
            <person name="Young S.K."/>
            <person name="Zeng Q."/>
            <person name="Gargeya S."/>
            <person name="Fitzgerald M."/>
            <person name="Haas B."/>
            <person name="Abouelleil A."/>
            <person name="Alvarado L."/>
            <person name="Arachchi H.M."/>
            <person name="Berlin A."/>
            <person name="Brown A."/>
            <person name="Chapman S.B."/>
            <person name="Chen Z."/>
            <person name="Dunbar C."/>
            <person name="Freedman E."/>
            <person name="Gearin G."/>
            <person name="Goldberg J."/>
            <person name="Griggs A."/>
            <person name="Gujja S."/>
            <person name="Heiman D."/>
            <person name="Howarth C."/>
            <person name="Larson L."/>
            <person name="Lui A."/>
            <person name="MacDonald P.J."/>
            <person name="Montmayeur A."/>
            <person name="Murphy C."/>
            <person name="Neiman D."/>
            <person name="Pearson M."/>
            <person name="Priest M."/>
            <person name="Roberts A."/>
            <person name="Saif S."/>
            <person name="Shea T."/>
            <person name="Shenoy N."/>
            <person name="Sisk P."/>
            <person name="Stolte C."/>
            <person name="Sykes S."/>
            <person name="Wortman J."/>
            <person name="Nusbaum C."/>
            <person name="Birren B."/>
        </authorList>
    </citation>
    <scope>NUCLEOTIDE SEQUENCE [LARGE SCALE GENOMIC DNA]</scope>
    <source>
        <strain evidence="10 11">4_1_13</strain>
    </source>
</reference>
<dbReference type="PANTHER" id="PTHR34295:SF4">
    <property type="entry name" value="BIOTIN TRANSPORTER BIOY-RELATED"/>
    <property type="match status" value="1"/>
</dbReference>
<comment type="similarity">
    <text evidence="2 8">Belongs to the BioY family.</text>
</comment>
<evidence type="ECO:0000256" key="8">
    <source>
        <dbReference type="PIRNR" id="PIRNR016661"/>
    </source>
</evidence>
<dbReference type="InterPro" id="IPR003784">
    <property type="entry name" value="BioY"/>
</dbReference>
<comment type="subcellular location">
    <subcellularLocation>
        <location evidence="1 8">Cell membrane</location>
        <topology evidence="1 8">Multi-pass membrane protein</topology>
    </subcellularLocation>
</comment>
<keyword evidence="4 8" id="KW-1003">Cell membrane</keyword>
<dbReference type="HOGENOM" id="CLU_077931_1_1_0"/>
<evidence type="ECO:0000256" key="4">
    <source>
        <dbReference type="ARBA" id="ARBA00022475"/>
    </source>
</evidence>
<evidence type="ECO:0000313" key="10">
    <source>
        <dbReference type="EMBL" id="EEO40804.1"/>
    </source>
</evidence>
<feature type="transmembrane region" description="Helical" evidence="9">
    <location>
        <begin position="115"/>
        <end position="135"/>
    </location>
</feature>
<dbReference type="eggNOG" id="COG1268">
    <property type="taxonomic scope" value="Bacteria"/>
</dbReference>
<dbReference type="AlphaFoldDB" id="A0A0M1VVW5"/>
<feature type="transmembrane region" description="Helical" evidence="9">
    <location>
        <begin position="78"/>
        <end position="103"/>
    </location>
</feature>
<evidence type="ECO:0000256" key="5">
    <source>
        <dbReference type="ARBA" id="ARBA00022692"/>
    </source>
</evidence>
<comment type="caution">
    <text evidence="10">The sequence shown here is derived from an EMBL/GenBank/DDBJ whole genome shotgun (WGS) entry which is preliminary data.</text>
</comment>
<evidence type="ECO:0000256" key="9">
    <source>
        <dbReference type="SAM" id="Phobius"/>
    </source>
</evidence>
<dbReference type="Gene3D" id="1.10.1760.20">
    <property type="match status" value="1"/>
</dbReference>
<evidence type="ECO:0000256" key="1">
    <source>
        <dbReference type="ARBA" id="ARBA00004651"/>
    </source>
</evidence>
<keyword evidence="7 8" id="KW-0472">Membrane</keyword>
<dbReference type="Proteomes" id="UP000004925">
    <property type="component" value="Unassembled WGS sequence"/>
</dbReference>
<evidence type="ECO:0000313" key="11">
    <source>
        <dbReference type="Proteomes" id="UP000004925"/>
    </source>
</evidence>